<organism evidence="1 2">
    <name type="scientific">Christiangramia lutea</name>
    <dbReference type="NCBI Taxonomy" id="1607951"/>
    <lineage>
        <taxon>Bacteria</taxon>
        <taxon>Pseudomonadati</taxon>
        <taxon>Bacteroidota</taxon>
        <taxon>Flavobacteriia</taxon>
        <taxon>Flavobacteriales</taxon>
        <taxon>Flavobacteriaceae</taxon>
        <taxon>Christiangramia</taxon>
    </lineage>
</organism>
<accession>A0A9X2ABU8</accession>
<dbReference type="AlphaFoldDB" id="A0A9X2ABU8"/>
<dbReference type="InterPro" id="IPR021272">
    <property type="entry name" value="DUF2851"/>
</dbReference>
<sequence>MREDFLYHIWKFRKFRTEALETTDGDYIDIVHPGVQNELAGPDFFNAKIQVGDQLWAGNVEMHIKSSDWYFHNHETDPNYDNVIVHVVWVHDVEVYRMDGSTIPTIELKGKVDAELLEAYFSLLEKKHIQINCENDFKDFSEFQLQHWLERLYFERLEAKSEKILQILSGTGNNWEWVLFIMLSRGFGLNVNAESFTQLASNIDFRIVQKLFRKQLSLEALLLGQAGLMQETDNYGKNLSEEYNFLRNKFSLNDNYSEKPQFFRLRPDNFPTIRLAQLAALYAEKNNFFQSIIQCDNIIDLRTLFQVNVSEYWKTHYNFGKKHKTRTKNLSNNFIDLILINCVIPLRHCYAKYIGKDEVQLIQDFISAVKPEKNSVIKIFDDLRPGTASNALQSQALLQLKNEYCNLNNCLQCELGASLLKKSPKYI</sequence>
<dbReference type="Pfam" id="PF11013">
    <property type="entry name" value="DUF2851"/>
    <property type="match status" value="1"/>
</dbReference>
<keyword evidence="2" id="KW-1185">Reference proteome</keyword>
<reference evidence="1" key="1">
    <citation type="submission" date="2022-03" db="EMBL/GenBank/DDBJ databases">
        <title>Gramella crocea sp. nov., isolated from activated sludge of a seafood processing plant.</title>
        <authorList>
            <person name="Zhang X."/>
        </authorList>
    </citation>
    <scope>NUCLEOTIDE SEQUENCE</scope>
    <source>
        <strain evidence="1">YJ019</strain>
    </source>
</reference>
<gene>
    <name evidence="1" type="ORF">ML462_09735</name>
</gene>
<dbReference type="Proteomes" id="UP001139226">
    <property type="component" value="Unassembled WGS sequence"/>
</dbReference>
<dbReference type="RefSeq" id="WP_240713628.1">
    <property type="nucleotide sequence ID" value="NZ_JAKVTV010000003.1"/>
</dbReference>
<protein>
    <submittedName>
        <fullName evidence="1">DUF2851 family protein</fullName>
    </submittedName>
</protein>
<evidence type="ECO:0000313" key="2">
    <source>
        <dbReference type="Proteomes" id="UP001139226"/>
    </source>
</evidence>
<dbReference type="EMBL" id="JAKVTV010000003">
    <property type="protein sequence ID" value="MCH4823453.1"/>
    <property type="molecule type" value="Genomic_DNA"/>
</dbReference>
<proteinExistence type="predicted"/>
<comment type="caution">
    <text evidence="1">The sequence shown here is derived from an EMBL/GenBank/DDBJ whole genome shotgun (WGS) entry which is preliminary data.</text>
</comment>
<name>A0A9X2ABU8_9FLAO</name>
<evidence type="ECO:0000313" key="1">
    <source>
        <dbReference type="EMBL" id="MCH4823453.1"/>
    </source>
</evidence>